<accession>A0A811YUY5</accession>
<keyword evidence="3" id="KW-1185">Reference proteome</keyword>
<protein>
    <submittedName>
        <fullName evidence="2">(raccoon dog) hypothetical protein</fullName>
    </submittedName>
</protein>
<sequence length="205" mass="22559">MTLTQAARPLPPPSAFSIKNRYGFNRNDTEEDGFVHQTVIKKYLRGVGDGETVESDVEGGKDVEAANVKGSGRATVQGSKYAATITIIHTILRRGPPSNYPENDQNCESEDSWESAPEGQASMNQPWGQPQSSNPPVQGEVLEGADQQGAKQERGNEEDTENQGDETQSQQPSQHQYLCNFNNPHRYPENPNHHHGRDKSSLSTS</sequence>
<dbReference type="Proteomes" id="UP000645828">
    <property type="component" value="Unassembled WGS sequence"/>
</dbReference>
<dbReference type="InterPro" id="IPR050181">
    <property type="entry name" value="Cold_shock_domain"/>
</dbReference>
<evidence type="ECO:0000256" key="1">
    <source>
        <dbReference type="SAM" id="MobiDB-lite"/>
    </source>
</evidence>
<feature type="region of interest" description="Disordered" evidence="1">
    <location>
        <begin position="93"/>
        <end position="205"/>
    </location>
</feature>
<dbReference type="PANTHER" id="PTHR11544">
    <property type="entry name" value="COLD SHOCK DOMAIN CONTAINING PROTEINS"/>
    <property type="match status" value="1"/>
</dbReference>
<dbReference type="EMBL" id="CAJHUB010000751">
    <property type="protein sequence ID" value="CAD7681208.1"/>
    <property type="molecule type" value="Genomic_DNA"/>
</dbReference>
<dbReference type="Gene3D" id="2.40.50.140">
    <property type="entry name" value="Nucleic acid-binding proteins"/>
    <property type="match status" value="1"/>
</dbReference>
<reference evidence="2" key="1">
    <citation type="submission" date="2020-12" db="EMBL/GenBank/DDBJ databases">
        <authorList>
            <consortium name="Molecular Ecology Group"/>
        </authorList>
    </citation>
    <scope>NUCLEOTIDE SEQUENCE</scope>
    <source>
        <strain evidence="2">TBG_1078</strain>
    </source>
</reference>
<feature type="compositionally biased region" description="Polar residues" evidence="1">
    <location>
        <begin position="121"/>
        <end position="136"/>
    </location>
</feature>
<name>A0A811YUY5_NYCPR</name>
<feature type="compositionally biased region" description="Polar residues" evidence="1">
    <location>
        <begin position="165"/>
        <end position="183"/>
    </location>
</feature>
<comment type="caution">
    <text evidence="2">The sequence shown here is derived from an EMBL/GenBank/DDBJ whole genome shotgun (WGS) entry which is preliminary data.</text>
</comment>
<organism evidence="2 3">
    <name type="scientific">Nyctereutes procyonoides</name>
    <name type="common">Raccoon dog</name>
    <name type="synonym">Canis procyonoides</name>
    <dbReference type="NCBI Taxonomy" id="34880"/>
    <lineage>
        <taxon>Eukaryota</taxon>
        <taxon>Metazoa</taxon>
        <taxon>Chordata</taxon>
        <taxon>Craniata</taxon>
        <taxon>Vertebrata</taxon>
        <taxon>Euteleostomi</taxon>
        <taxon>Mammalia</taxon>
        <taxon>Eutheria</taxon>
        <taxon>Laurasiatheria</taxon>
        <taxon>Carnivora</taxon>
        <taxon>Caniformia</taxon>
        <taxon>Canidae</taxon>
        <taxon>Nyctereutes</taxon>
    </lineage>
</organism>
<gene>
    <name evidence="2" type="ORF">NYPRO_LOCUS14000</name>
</gene>
<evidence type="ECO:0000313" key="2">
    <source>
        <dbReference type="EMBL" id="CAD7681208.1"/>
    </source>
</evidence>
<evidence type="ECO:0000313" key="3">
    <source>
        <dbReference type="Proteomes" id="UP000645828"/>
    </source>
</evidence>
<dbReference type="InterPro" id="IPR012340">
    <property type="entry name" value="NA-bd_OB-fold"/>
</dbReference>
<proteinExistence type="predicted"/>
<dbReference type="AlphaFoldDB" id="A0A811YUY5"/>